<dbReference type="Proteomes" id="UP000070497">
    <property type="component" value="Unassembled WGS sequence"/>
</dbReference>
<dbReference type="PATRIC" id="fig|1303.77.peg.1919"/>
<evidence type="ECO:0000313" key="2">
    <source>
        <dbReference type="Proteomes" id="UP000070497"/>
    </source>
</evidence>
<dbReference type="RefSeq" id="WP_061420180.1">
    <property type="nucleotide sequence ID" value="NZ_CP066041.1"/>
</dbReference>
<accession>A0A139NUA4</accession>
<dbReference type="AlphaFoldDB" id="A0A139NUA4"/>
<sequence length="312" mass="36035">MSDFFDDMVEILNPYIDINTGASRDEWNYGNYVEFPDSRSISDDQIESLLDYFRLEIPFGETISFEEALREYLKGVYDVSDDMLDSLDYPSEEFDFPGINAGEIRELAIDLLIEAGAPIGETLYEDAGELPESYMYWNDSDDSFDQYSIKIVNYKQEIELIKNKVASNDDALIKKSLVLAAFVFTESFVRSKIISILPDLNSYDDVITRDILKKYFDDKLEKTAGRKELYKQYFGNSQTVDEFKKLSDIPHVKLRNILAHDISKSEVIGSRIRYSFIDNSRRGSITKVETEIDELLEELIIFSENLENTIVQ</sequence>
<comment type="caution">
    <text evidence="1">The sequence shown here is derived from an EMBL/GenBank/DDBJ whole genome shotgun (WGS) entry which is preliminary data.</text>
</comment>
<protein>
    <submittedName>
        <fullName evidence="1">Uncharacterized protein</fullName>
    </submittedName>
</protein>
<name>A0A139NUA4_STROR</name>
<gene>
    <name evidence="1" type="ORF">SORDD14_01728</name>
</gene>
<evidence type="ECO:0000313" key="1">
    <source>
        <dbReference type="EMBL" id="KXT79502.1"/>
    </source>
</evidence>
<dbReference type="EMBL" id="LQRI01000219">
    <property type="protein sequence ID" value="KXT79502.1"/>
    <property type="molecule type" value="Genomic_DNA"/>
</dbReference>
<proteinExistence type="predicted"/>
<organism evidence="1 2">
    <name type="scientific">Streptococcus oralis</name>
    <dbReference type="NCBI Taxonomy" id="1303"/>
    <lineage>
        <taxon>Bacteria</taxon>
        <taxon>Bacillati</taxon>
        <taxon>Bacillota</taxon>
        <taxon>Bacilli</taxon>
        <taxon>Lactobacillales</taxon>
        <taxon>Streptococcaceae</taxon>
        <taxon>Streptococcus</taxon>
    </lineage>
</organism>
<reference evidence="1 2" key="1">
    <citation type="submission" date="2016-01" db="EMBL/GenBank/DDBJ databases">
        <title>Highly variable Streptococcus oralis are common among viridans streptococci isolated from primates.</title>
        <authorList>
            <person name="Denapaite D."/>
            <person name="Rieger M."/>
            <person name="Koendgen S."/>
            <person name="Brueckner R."/>
            <person name="Ochigava I."/>
            <person name="Kappeler P."/>
            <person name="Maetz-Rensing K."/>
            <person name="Leendertz F."/>
            <person name="Hakenbeck R."/>
        </authorList>
    </citation>
    <scope>NUCLEOTIDE SEQUENCE [LARGE SCALE GENOMIC DNA]</scope>
    <source>
        <strain evidence="1 2">DD14</strain>
    </source>
</reference>